<evidence type="ECO:0000313" key="4">
    <source>
        <dbReference type="Proteomes" id="UP000199012"/>
    </source>
</evidence>
<dbReference type="Pfam" id="PF18164">
    <property type="entry name" value="GNAT_C"/>
    <property type="match status" value="1"/>
</dbReference>
<dbReference type="AlphaFoldDB" id="A0A1I0XAI8"/>
<organism evidence="3 4">
    <name type="scientific">Cellulomonas marina</name>
    <dbReference type="NCBI Taxonomy" id="988821"/>
    <lineage>
        <taxon>Bacteria</taxon>
        <taxon>Bacillati</taxon>
        <taxon>Actinomycetota</taxon>
        <taxon>Actinomycetes</taxon>
        <taxon>Micrococcales</taxon>
        <taxon>Cellulomonadaceae</taxon>
        <taxon>Cellulomonas</taxon>
    </lineage>
</organism>
<name>A0A1I0XAI8_9CELL</name>
<dbReference type="STRING" id="988821.SAMN05421867_104210"/>
<dbReference type="InterPro" id="IPR041273">
    <property type="entry name" value="NAT_N"/>
</dbReference>
<accession>A0A1I0XAI8</accession>
<proteinExistence type="predicted"/>
<protein>
    <recommendedName>
        <fullName evidence="5">GNAT-like C-terminal domain-containing protein</fullName>
    </recommendedName>
</protein>
<evidence type="ECO:0000259" key="2">
    <source>
        <dbReference type="Pfam" id="PF18164"/>
    </source>
</evidence>
<feature type="domain" description="N-acyltransferase N-terminal" evidence="1">
    <location>
        <begin position="28"/>
        <end position="98"/>
    </location>
</feature>
<gene>
    <name evidence="3" type="ORF">SAMN05421867_104210</name>
</gene>
<feature type="domain" description="GNAT-like C-terminal" evidence="2">
    <location>
        <begin position="134"/>
        <end position="257"/>
    </location>
</feature>
<dbReference type="Gene3D" id="3.40.630.120">
    <property type="match status" value="1"/>
</dbReference>
<dbReference type="OrthoDB" id="3229305at2"/>
<dbReference type="InterPro" id="IPR041644">
    <property type="entry name" value="GNAT_C"/>
</dbReference>
<evidence type="ECO:0008006" key="5">
    <source>
        <dbReference type="Google" id="ProtNLM"/>
    </source>
</evidence>
<sequence length="263" mass="28025">MSSDVTEDGPPTDGAAVLGVAGVPWAAAPADPALVERLREALTTDGPPDPAGLPRARTLVPALVALVPDALERFRSLGLPADVARATLSDVGRKVAVHDDDVPPSWLLGLLRADVVALGRLQVERVAVDGERPVHVPQTGPLLPAEVDRSLAWARDLLGDERFVVTSWLLDPTFTALGPTSNIVRFAARFDAEPVPDDAPVDAAGFTAEDRSVTRFTVQRSPEEVLGPEFVPRTRLEHLLVDHLGAGRHFVGPHGVLRDPAPR</sequence>
<keyword evidence="4" id="KW-1185">Reference proteome</keyword>
<dbReference type="Pfam" id="PF18082">
    <property type="entry name" value="NAT_N"/>
    <property type="match status" value="1"/>
</dbReference>
<dbReference type="RefSeq" id="WP_090031617.1">
    <property type="nucleotide sequence ID" value="NZ_BONM01000017.1"/>
</dbReference>
<evidence type="ECO:0000259" key="1">
    <source>
        <dbReference type="Pfam" id="PF18082"/>
    </source>
</evidence>
<dbReference type="EMBL" id="FOKA01000004">
    <property type="protein sequence ID" value="SFA97360.1"/>
    <property type="molecule type" value="Genomic_DNA"/>
</dbReference>
<evidence type="ECO:0000313" key="3">
    <source>
        <dbReference type="EMBL" id="SFA97360.1"/>
    </source>
</evidence>
<dbReference type="Proteomes" id="UP000199012">
    <property type="component" value="Unassembled WGS sequence"/>
</dbReference>
<reference evidence="3 4" key="1">
    <citation type="submission" date="2016-10" db="EMBL/GenBank/DDBJ databases">
        <authorList>
            <person name="de Groot N.N."/>
        </authorList>
    </citation>
    <scope>NUCLEOTIDE SEQUENCE [LARGE SCALE GENOMIC DNA]</scope>
    <source>
        <strain evidence="3 4">CGMCC 4.6945</strain>
    </source>
</reference>